<protein>
    <submittedName>
        <fullName evidence="1">Uncharacterized protein</fullName>
    </submittedName>
</protein>
<dbReference type="Proteomes" id="UP001059596">
    <property type="component" value="Chromosome 3R"/>
</dbReference>
<accession>A0A9P9YZJ0</accession>
<gene>
    <name evidence="1" type="ORF">M5D96_001999</name>
</gene>
<name>A0A9P9YZJ0_9MUSC</name>
<comment type="caution">
    <text evidence="1">The sequence shown here is derived from an EMBL/GenBank/DDBJ whole genome shotgun (WGS) entry which is preliminary data.</text>
</comment>
<dbReference type="AlphaFoldDB" id="A0A9P9YZJ0"/>
<proteinExistence type="predicted"/>
<organism evidence="1 2">
    <name type="scientific">Drosophila gunungcola</name>
    <name type="common">fruit fly</name>
    <dbReference type="NCBI Taxonomy" id="103775"/>
    <lineage>
        <taxon>Eukaryota</taxon>
        <taxon>Metazoa</taxon>
        <taxon>Ecdysozoa</taxon>
        <taxon>Arthropoda</taxon>
        <taxon>Hexapoda</taxon>
        <taxon>Insecta</taxon>
        <taxon>Pterygota</taxon>
        <taxon>Neoptera</taxon>
        <taxon>Endopterygota</taxon>
        <taxon>Diptera</taxon>
        <taxon>Brachycera</taxon>
        <taxon>Muscomorpha</taxon>
        <taxon>Ephydroidea</taxon>
        <taxon>Drosophilidae</taxon>
        <taxon>Drosophila</taxon>
        <taxon>Sophophora</taxon>
    </lineage>
</organism>
<reference evidence="1" key="1">
    <citation type="journal article" date="2023" name="Genome Biol. Evol.">
        <title>Long-read-based Genome Assembly of Drosophila gunungcola Reveals Fewer Chemosensory Genes in Flower-breeding Species.</title>
        <authorList>
            <person name="Negi A."/>
            <person name="Liao B.Y."/>
            <person name="Yeh S.D."/>
        </authorList>
    </citation>
    <scope>NUCLEOTIDE SEQUENCE</scope>
    <source>
        <strain evidence="1">Sukarami</strain>
    </source>
</reference>
<keyword evidence="2" id="KW-1185">Reference proteome</keyword>
<evidence type="ECO:0000313" key="2">
    <source>
        <dbReference type="Proteomes" id="UP001059596"/>
    </source>
</evidence>
<sequence>MLQLNVYASTPIRSLFIDLGQGIKYALIVTEWRSHRGHRHNAEQADVSASIWGLSFFAWLAYQFGTSKMGRLKNAQRPDRLTQLSLGERQTKRSCF</sequence>
<dbReference type="EMBL" id="JAMKOV010000001">
    <property type="protein sequence ID" value="KAI8045810.1"/>
    <property type="molecule type" value="Genomic_DNA"/>
</dbReference>
<evidence type="ECO:0000313" key="1">
    <source>
        <dbReference type="EMBL" id="KAI8045810.1"/>
    </source>
</evidence>